<proteinExistence type="predicted"/>
<sequence length="67" mass="7507">ALSSAPPCYFPKQYNPYVVTSTQYLPTGITADLQWNTGNAKIALPSVSISTLRVEVKYHKNDMLQFK</sequence>
<accession>A0A5E4D0N5</accession>
<name>A0A5E4D0N5_MARMO</name>
<feature type="non-terminal residue" evidence="1">
    <location>
        <position position="1"/>
    </location>
</feature>
<evidence type="ECO:0000313" key="2">
    <source>
        <dbReference type="Proteomes" id="UP000335636"/>
    </source>
</evidence>
<feature type="non-terminal residue" evidence="1">
    <location>
        <position position="67"/>
    </location>
</feature>
<dbReference type="EMBL" id="CABDUW010002677">
    <property type="protein sequence ID" value="VTJ87667.1"/>
    <property type="molecule type" value="Genomic_DNA"/>
</dbReference>
<dbReference type="AlphaFoldDB" id="A0A5E4D0N5"/>
<protein>
    <submittedName>
        <fullName evidence="1">Uncharacterized protein</fullName>
    </submittedName>
</protein>
<comment type="caution">
    <text evidence="1">The sequence shown here is derived from an EMBL/GenBank/DDBJ whole genome shotgun (WGS) entry which is preliminary data.</text>
</comment>
<dbReference type="Gene3D" id="2.60.40.1760">
    <property type="entry name" value="glycosyl hydrolase (family 31)"/>
    <property type="match status" value="1"/>
</dbReference>
<reference evidence="1" key="1">
    <citation type="submission" date="2019-04" db="EMBL/GenBank/DDBJ databases">
        <authorList>
            <person name="Alioto T."/>
            <person name="Alioto T."/>
        </authorList>
    </citation>
    <scope>NUCLEOTIDE SEQUENCE [LARGE SCALE GENOMIC DNA]</scope>
</reference>
<evidence type="ECO:0000313" key="1">
    <source>
        <dbReference type="EMBL" id="VTJ87667.1"/>
    </source>
</evidence>
<keyword evidence="2" id="KW-1185">Reference proteome</keyword>
<organism evidence="1 2">
    <name type="scientific">Marmota monax</name>
    <name type="common">Woodchuck</name>
    <dbReference type="NCBI Taxonomy" id="9995"/>
    <lineage>
        <taxon>Eukaryota</taxon>
        <taxon>Metazoa</taxon>
        <taxon>Chordata</taxon>
        <taxon>Craniata</taxon>
        <taxon>Vertebrata</taxon>
        <taxon>Euteleostomi</taxon>
        <taxon>Mammalia</taxon>
        <taxon>Eutheria</taxon>
        <taxon>Euarchontoglires</taxon>
        <taxon>Glires</taxon>
        <taxon>Rodentia</taxon>
        <taxon>Sciuromorpha</taxon>
        <taxon>Sciuridae</taxon>
        <taxon>Xerinae</taxon>
        <taxon>Marmotini</taxon>
        <taxon>Marmota</taxon>
    </lineage>
</organism>
<gene>
    <name evidence="1" type="ORF">MONAX_5E017134</name>
</gene>
<dbReference type="Proteomes" id="UP000335636">
    <property type="component" value="Unassembled WGS sequence"/>
</dbReference>